<dbReference type="Proteomes" id="UP001610100">
    <property type="component" value="Unassembled WGS sequence"/>
</dbReference>
<evidence type="ECO:0008006" key="3">
    <source>
        <dbReference type="Google" id="ProtNLM"/>
    </source>
</evidence>
<comment type="caution">
    <text evidence="1">The sequence shown here is derived from an EMBL/GenBank/DDBJ whole genome shotgun (WGS) entry which is preliminary data.</text>
</comment>
<sequence length="210" mass="24410">MFTFGQEERLCGFWEITSVSMGTESMTPIARWIKLKEDHSYTSGNGWLQNAAGSWKLDKETHILTSIDSLGISEDFAGFKVSFEGKNMLWEREENGMTVQVTLKPITKKPMAPADYLVGLWKLHEADAEDYTRIFMRWDRIYNEYVNNEKKSSGYWHINAHRPEVTFLPHQEDKMPESWRVNANKTELILTGISDSNRGKQLHFSRLHAF</sequence>
<dbReference type="EMBL" id="JBAWKB010000001">
    <property type="protein sequence ID" value="MFH6771449.1"/>
    <property type="molecule type" value="Genomic_DNA"/>
</dbReference>
<keyword evidence="2" id="KW-1185">Reference proteome</keyword>
<gene>
    <name evidence="1" type="ORF">V8G58_05830</name>
</gene>
<evidence type="ECO:0000313" key="1">
    <source>
        <dbReference type="EMBL" id="MFH6771449.1"/>
    </source>
</evidence>
<reference evidence="1 2" key="1">
    <citation type="submission" date="2024-02" db="EMBL/GenBank/DDBJ databases">
        <title>A Gaetbulibacter species isolated from tidal flats and genomic insights of their niches.</title>
        <authorList>
            <person name="Ye Y."/>
        </authorList>
    </citation>
    <scope>NUCLEOTIDE SEQUENCE [LARGE SCALE GENOMIC DNA]</scope>
    <source>
        <strain evidence="1 2">KYW382</strain>
    </source>
</reference>
<protein>
    <recommendedName>
        <fullName evidence="3">Lipocalin-like domain-containing protein</fullName>
    </recommendedName>
</protein>
<dbReference type="RefSeq" id="WP_344740503.1">
    <property type="nucleotide sequence ID" value="NZ_BAABAY010000001.1"/>
</dbReference>
<name>A0ABW7MXQ1_9FLAO</name>
<accession>A0ABW7MXQ1</accession>
<proteinExistence type="predicted"/>
<evidence type="ECO:0000313" key="2">
    <source>
        <dbReference type="Proteomes" id="UP001610100"/>
    </source>
</evidence>
<organism evidence="1 2">
    <name type="scientific">Gaetbulibacter aestuarii</name>
    <dbReference type="NCBI Taxonomy" id="1502358"/>
    <lineage>
        <taxon>Bacteria</taxon>
        <taxon>Pseudomonadati</taxon>
        <taxon>Bacteroidota</taxon>
        <taxon>Flavobacteriia</taxon>
        <taxon>Flavobacteriales</taxon>
        <taxon>Flavobacteriaceae</taxon>
        <taxon>Gaetbulibacter</taxon>
    </lineage>
</organism>